<gene>
    <name evidence="1" type="ORF">ALC60_04176</name>
</gene>
<name>A0A151X989_9HYME</name>
<reference evidence="1 2" key="1">
    <citation type="submission" date="2015-09" db="EMBL/GenBank/DDBJ databases">
        <title>Trachymyrmex zeteki WGS genome.</title>
        <authorList>
            <person name="Nygaard S."/>
            <person name="Hu H."/>
            <person name="Boomsma J."/>
            <person name="Zhang G."/>
        </authorList>
    </citation>
    <scope>NUCLEOTIDE SEQUENCE [LARGE SCALE GENOMIC DNA]</scope>
    <source>
        <strain evidence="1">Tzet28-1</strain>
        <tissue evidence="1">Whole body</tissue>
    </source>
</reference>
<feature type="non-terminal residue" evidence="1">
    <location>
        <position position="1"/>
    </location>
</feature>
<evidence type="ECO:0000313" key="2">
    <source>
        <dbReference type="Proteomes" id="UP000075809"/>
    </source>
</evidence>
<dbReference type="EMBL" id="KQ982392">
    <property type="protein sequence ID" value="KYQ56880.1"/>
    <property type="molecule type" value="Genomic_DNA"/>
</dbReference>
<accession>A0A151X989</accession>
<sequence>IARVDPKAKREPPLVDVRLKAATGRYRNVPRLGLKANQSESQRTLILGESSRFCLLISIKLRTYEYGNAESIDAVLVVNPECHFASKKNLFYAAAAGKKSPNFVSYLSLTWLSEKKNSPFLKGSRPRVSKRDSTIPLRAVSCVDCCGNIKLRESPWSTLQSSELPQVTWDEPTINRKSSVYTE</sequence>
<dbReference type="AlphaFoldDB" id="A0A151X989"/>
<evidence type="ECO:0000313" key="1">
    <source>
        <dbReference type="EMBL" id="KYQ56880.1"/>
    </source>
</evidence>
<proteinExistence type="predicted"/>
<protein>
    <submittedName>
        <fullName evidence="1">Uncharacterized protein</fullName>
    </submittedName>
</protein>
<organism evidence="1 2">
    <name type="scientific">Mycetomoellerius zeteki</name>
    <dbReference type="NCBI Taxonomy" id="64791"/>
    <lineage>
        <taxon>Eukaryota</taxon>
        <taxon>Metazoa</taxon>
        <taxon>Ecdysozoa</taxon>
        <taxon>Arthropoda</taxon>
        <taxon>Hexapoda</taxon>
        <taxon>Insecta</taxon>
        <taxon>Pterygota</taxon>
        <taxon>Neoptera</taxon>
        <taxon>Endopterygota</taxon>
        <taxon>Hymenoptera</taxon>
        <taxon>Apocrita</taxon>
        <taxon>Aculeata</taxon>
        <taxon>Formicoidea</taxon>
        <taxon>Formicidae</taxon>
        <taxon>Myrmicinae</taxon>
        <taxon>Mycetomoellerius</taxon>
    </lineage>
</organism>
<dbReference type="Proteomes" id="UP000075809">
    <property type="component" value="Unassembled WGS sequence"/>
</dbReference>
<keyword evidence="2" id="KW-1185">Reference proteome</keyword>